<evidence type="ECO:0000259" key="3">
    <source>
        <dbReference type="PROSITE" id="PS52006"/>
    </source>
</evidence>
<dbReference type="InterPro" id="IPR037398">
    <property type="entry name" value="Glyco_hydro_64_fam"/>
</dbReference>
<accession>A0ABW7G0D3</accession>
<reference evidence="4 5" key="1">
    <citation type="submission" date="2024-09" db="EMBL/GenBank/DDBJ databases">
        <title>Novel species of the genus Pelomonas and Roseateles isolated from streams.</title>
        <authorList>
            <person name="Lu H."/>
        </authorList>
    </citation>
    <scope>NUCLEOTIDE SEQUENCE [LARGE SCALE GENOMIC DNA]</scope>
    <source>
        <strain evidence="4 5">BYS96W</strain>
    </source>
</reference>
<dbReference type="Gene3D" id="2.60.20.10">
    <property type="entry name" value="Crystallins"/>
    <property type="match status" value="1"/>
</dbReference>
<dbReference type="PANTHER" id="PTHR38165">
    <property type="match status" value="1"/>
</dbReference>
<dbReference type="PROSITE" id="PS52005">
    <property type="entry name" value="CBM56"/>
    <property type="match status" value="1"/>
</dbReference>
<name>A0ABW7G0D3_9BURK</name>
<dbReference type="CDD" id="cd09214">
    <property type="entry name" value="GH64-like"/>
    <property type="match status" value="1"/>
</dbReference>
<dbReference type="Gene3D" id="3.30.920.50">
    <property type="entry name" value="Beta-1,3-glucanase, C-terminal domain"/>
    <property type="match status" value="1"/>
</dbReference>
<dbReference type="PROSITE" id="PS52006">
    <property type="entry name" value="GH64"/>
    <property type="match status" value="1"/>
</dbReference>
<dbReference type="InterPro" id="IPR037176">
    <property type="entry name" value="Osmotin/thaumatin-like_sf"/>
</dbReference>
<gene>
    <name evidence="4" type="ORF">ACG00X_00845</name>
</gene>
<dbReference type="SUPFAM" id="SSF49695">
    <property type="entry name" value="gamma-Crystallin-like"/>
    <property type="match status" value="1"/>
</dbReference>
<dbReference type="Pfam" id="PF22184">
    <property type="entry name" value="CBM_56"/>
    <property type="match status" value="1"/>
</dbReference>
<comment type="caution">
    <text evidence="4">The sequence shown here is derived from an EMBL/GenBank/DDBJ whole genome shotgun (WGS) entry which is preliminary data.</text>
</comment>
<dbReference type="Gene3D" id="2.60.110.10">
    <property type="entry name" value="Thaumatin"/>
    <property type="match status" value="1"/>
</dbReference>
<dbReference type="PANTHER" id="PTHR38165:SF1">
    <property type="entry name" value="GLUCANASE B"/>
    <property type="match status" value="1"/>
</dbReference>
<evidence type="ECO:0000256" key="1">
    <source>
        <dbReference type="SAM" id="SignalP"/>
    </source>
</evidence>
<organism evidence="4 5">
    <name type="scientific">Pelomonas nitida</name>
    <dbReference type="NCBI Taxonomy" id="3299027"/>
    <lineage>
        <taxon>Bacteria</taxon>
        <taxon>Pseudomonadati</taxon>
        <taxon>Pseudomonadota</taxon>
        <taxon>Betaproteobacteria</taxon>
        <taxon>Burkholderiales</taxon>
        <taxon>Sphaerotilaceae</taxon>
        <taxon>Roseateles</taxon>
    </lineage>
</organism>
<feature type="domain" description="GH64" evidence="3">
    <location>
        <begin position="208"/>
        <end position="587"/>
    </location>
</feature>
<feature type="domain" description="CBM56" evidence="2">
    <location>
        <begin position="24"/>
        <end position="111"/>
    </location>
</feature>
<evidence type="ECO:0000313" key="5">
    <source>
        <dbReference type="Proteomes" id="UP001606305"/>
    </source>
</evidence>
<dbReference type="InterPro" id="IPR032477">
    <property type="entry name" value="Glyco_hydro_64"/>
</dbReference>
<sequence length="587" mass="63519">MNPVFRCLRLFGACVLLALGLIGIARAADYSHGVEVNGTAATIWFKSNVSTTWVDVHYSVNNGAQQNLRMTAANGRFEQKLTVASGNVIGYWFTYNNGSPAYDSPKSSYTVGSSAPAPSGPVCFYADINYGGASFCASADSSWVGTTWNDRISSVKVQAGYQATLFNDINFGGSSLVLTADEPNLVNRGFNDLTSSFKVGAAASGTWNGRTTFNIVNQTAGRWADDQVYWAIIGRDWSTGKFVRVDASGNLIPMSISDNGALTKNGVTYTNYFHKLSATRSITIPALDSARVMMSVGSPMYIRVVLDGNGNVGYAGANIENPSDPNIDVYFDFGEMAIIPPGKANPGIFINTTRVDHFGFPLKLRVQGLGGYDQSVGEALTETRDQLFSKFVAEVPAQFKPLAQAPYSPYRIMAPAHATFKPGQANANYLQPYIDAVWARYRNEDLVFSLQNLGTFRGRVSGDRFTFTGGSPAGTFYINGKPDTAMVLLGAGLLADASGNPTNIGTQLQIQAQICAALNRHVMETPANWYVQSAHYPAGQVGNWFAKFWHDHSINKKAYGFAYDDVGDFSPSLHTQAPTTVTYTIGW</sequence>
<dbReference type="Pfam" id="PF16483">
    <property type="entry name" value="Glyco_hydro_64"/>
    <property type="match status" value="1"/>
</dbReference>
<dbReference type="Pfam" id="PF03995">
    <property type="entry name" value="Inhibitor_I36"/>
    <property type="match status" value="1"/>
</dbReference>
<dbReference type="EMBL" id="JBIGIA010000001">
    <property type="protein sequence ID" value="MFG6455368.1"/>
    <property type="molecule type" value="Genomic_DNA"/>
</dbReference>
<dbReference type="InterPro" id="IPR042517">
    <property type="entry name" value="Glyco_hydro_64_N_2"/>
</dbReference>
<proteinExistence type="predicted"/>
<dbReference type="InterPro" id="IPR011024">
    <property type="entry name" value="G_crystallin-like"/>
</dbReference>
<feature type="chain" id="PRO_5045341043" evidence="1">
    <location>
        <begin position="28"/>
        <end position="587"/>
    </location>
</feature>
<evidence type="ECO:0000259" key="2">
    <source>
        <dbReference type="PROSITE" id="PS52005"/>
    </source>
</evidence>
<protein>
    <submittedName>
        <fullName evidence="4">Beta-1,3-glucanase family protein</fullName>
    </submittedName>
</protein>
<dbReference type="Proteomes" id="UP001606305">
    <property type="component" value="Unassembled WGS sequence"/>
</dbReference>
<feature type="signal peptide" evidence="1">
    <location>
        <begin position="1"/>
        <end position="27"/>
    </location>
</feature>
<keyword evidence="5" id="KW-1185">Reference proteome</keyword>
<keyword evidence="1" id="KW-0732">Signal</keyword>
<evidence type="ECO:0000313" key="4">
    <source>
        <dbReference type="EMBL" id="MFG6455368.1"/>
    </source>
</evidence>
<dbReference type="InterPro" id="IPR047569">
    <property type="entry name" value="CBM56"/>
</dbReference>
<dbReference type="RefSeq" id="WP_394485986.1">
    <property type="nucleotide sequence ID" value="NZ_JBIGIA010000001.1"/>
</dbReference>